<dbReference type="InterPro" id="IPR009081">
    <property type="entry name" value="PP-bd_ACP"/>
</dbReference>
<accession>A0AAD6GEY1</accession>
<evidence type="ECO:0000259" key="3">
    <source>
        <dbReference type="PROSITE" id="PS50075"/>
    </source>
</evidence>
<evidence type="ECO:0000256" key="1">
    <source>
        <dbReference type="ARBA" id="ARBA00022450"/>
    </source>
</evidence>
<gene>
    <name evidence="4" type="ORF">N7494_006095</name>
</gene>
<dbReference type="PROSITE" id="PS00455">
    <property type="entry name" value="AMP_BINDING"/>
    <property type="match status" value="1"/>
</dbReference>
<dbReference type="AlphaFoldDB" id="A0AAD6GEY1"/>
<dbReference type="Gene3D" id="3.40.50.12780">
    <property type="entry name" value="N-terminal domain of ligase-like"/>
    <property type="match status" value="1"/>
</dbReference>
<keyword evidence="1" id="KW-0596">Phosphopantetheine</keyword>
<evidence type="ECO:0000313" key="5">
    <source>
        <dbReference type="Proteomes" id="UP001220324"/>
    </source>
</evidence>
<proteinExistence type="predicted"/>
<dbReference type="GO" id="GO:0044550">
    <property type="term" value="P:secondary metabolite biosynthetic process"/>
    <property type="evidence" value="ECO:0007669"/>
    <property type="project" value="UniProtKB-ARBA"/>
</dbReference>
<dbReference type="PROSITE" id="PS50075">
    <property type="entry name" value="CARRIER"/>
    <property type="match status" value="1"/>
</dbReference>
<dbReference type="Gene3D" id="3.40.50.720">
    <property type="entry name" value="NAD(P)-binding Rossmann-like Domain"/>
    <property type="match status" value="1"/>
</dbReference>
<dbReference type="InterPro" id="IPR042099">
    <property type="entry name" value="ANL_N_sf"/>
</dbReference>
<evidence type="ECO:0000256" key="2">
    <source>
        <dbReference type="ARBA" id="ARBA00022553"/>
    </source>
</evidence>
<feature type="domain" description="Carrier" evidence="3">
    <location>
        <begin position="474"/>
        <end position="552"/>
    </location>
</feature>
<sequence length="999" mass="110201">MFDAVDAHFLICSPTQQQRLANLTALSIVCLDEKMQHRLRAQSRHQQRPLSPYTPRAKPHDPAYVVFTSGTTGVPKGTVLEHGQVASGFYAQVERGLFRPKWRMLQFAAYNFDPCIADIIGPLLVGGCICIPEEEERLTELAAIINRFDIDIVELTPSVANILDPLDVPGLKVLRLGGEAVTSAQVERWAAHVFLENSYGPSECCITCAITPQVTQVANPANFGAAIGCHLWIVDINDRTKLAPIGFIGELAVQGPNVGRGYINNSEASRHSFLPRPPWLLENEEEKESSASRVYMTGDLVKYHSDGTLIFVGRRDDQIKLRGQRIELGEIEHAALQVEDFEAAVAFVLESHHSGSVGHLALALSLRRGSTSIPHIPLSRDSSSLRLCDEEAIPYPEIQRLEQALTSRLAKYMIPWFCLIVDELPMSNSGKMDRKGVQKWAESLQPSELERFRYSRLLGLNQRNAATERISPTDSVAITLKSLLALLIGSSIDEIAGAELDDIVIASSGLDSIRSVSYVRSINQHFSIRMAMKNFLRQGTVKELAREVDRLRCPSPVSDDMEDVDIMLKDLDDLTSRVNLGEASESTSHRQSLGNVFLTGATGYVGTILLNFLLIHPGVRCVCVLVRAGSPEAGLRRIAKAAAIAGWWKESYRERIQVWLGDLARPQLGLSNTQWGLLALTGGGSEESSSSSKDDDADSSIHTIIHNGALVNWYLSYSALRAANVDSTAQLLYAVAHNPAIRKFLFVSGGSQWDPNDGNDCLEEIQLTHQLRETNGYGQSKLVAEQLVARLGHATSRGATALATLKPGLVIGSQGNGGVANLDDFLWRLVSGCFQLGSYCEESDPEGWIYVARGEDIARTVLNELELPQLSCSTSKQRKMLLGLRVERFWAAVNAALDNDRPIRRTNHHDWLASLSQQVSRDGPQHPCWPVIHMIEQQGSDLLGSPRPRCLPANWEQGEEVMAAAVTCNVRYLRKIGFLGGSDDGKWRRDHDVFVRGRV</sequence>
<dbReference type="InterPro" id="IPR000873">
    <property type="entry name" value="AMP-dep_synth/lig_dom"/>
</dbReference>
<dbReference type="Pfam" id="PF07993">
    <property type="entry name" value="NAD_binding_4"/>
    <property type="match status" value="2"/>
</dbReference>
<reference evidence="4 5" key="1">
    <citation type="journal article" date="2023" name="IMA Fungus">
        <title>Comparative genomic study of the Penicillium genus elucidates a diverse pangenome and 15 lateral gene transfer events.</title>
        <authorList>
            <person name="Petersen C."/>
            <person name="Sorensen T."/>
            <person name="Nielsen M.R."/>
            <person name="Sondergaard T.E."/>
            <person name="Sorensen J.L."/>
            <person name="Fitzpatrick D.A."/>
            <person name="Frisvad J.C."/>
            <person name="Nielsen K.L."/>
        </authorList>
    </citation>
    <scope>NUCLEOTIDE SEQUENCE [LARGE SCALE GENOMIC DNA]</scope>
    <source>
        <strain evidence="4 5">IBT 35679</strain>
    </source>
</reference>
<dbReference type="Pfam" id="PF00501">
    <property type="entry name" value="AMP-binding"/>
    <property type="match status" value="1"/>
</dbReference>
<comment type="caution">
    <text evidence="4">The sequence shown here is derived from an EMBL/GenBank/DDBJ whole genome shotgun (WGS) entry which is preliminary data.</text>
</comment>
<dbReference type="SUPFAM" id="SSF56801">
    <property type="entry name" value="Acetyl-CoA synthetase-like"/>
    <property type="match status" value="1"/>
</dbReference>
<dbReference type="EMBL" id="JAQIZZ010000005">
    <property type="protein sequence ID" value="KAJ5541019.1"/>
    <property type="molecule type" value="Genomic_DNA"/>
</dbReference>
<dbReference type="InterPro" id="IPR020845">
    <property type="entry name" value="AMP-binding_CS"/>
</dbReference>
<dbReference type="InterPro" id="IPR013120">
    <property type="entry name" value="FAR_NAD-bd"/>
</dbReference>
<keyword evidence="5" id="KW-1185">Reference proteome</keyword>
<dbReference type="CDD" id="cd05918">
    <property type="entry name" value="A_NRPS_SidN3_like"/>
    <property type="match status" value="1"/>
</dbReference>
<name>A0AAD6GEY1_9EURO</name>
<protein>
    <submittedName>
        <fullName evidence="4">Acetyl-CoA synthetase-like protein</fullName>
    </submittedName>
</protein>
<dbReference type="InterPro" id="IPR036736">
    <property type="entry name" value="ACP-like_sf"/>
</dbReference>
<dbReference type="Pfam" id="PF00550">
    <property type="entry name" value="PP-binding"/>
    <property type="match status" value="1"/>
</dbReference>
<dbReference type="Gene3D" id="3.30.300.30">
    <property type="match status" value="1"/>
</dbReference>
<dbReference type="PANTHER" id="PTHR44845:SF4">
    <property type="entry name" value="NONRIBOSOMAL PEPTIDE SYNTHASE INPA"/>
    <property type="match status" value="1"/>
</dbReference>
<dbReference type="SUPFAM" id="SSF51735">
    <property type="entry name" value="NAD(P)-binding Rossmann-fold domains"/>
    <property type="match status" value="1"/>
</dbReference>
<dbReference type="Proteomes" id="UP001220324">
    <property type="component" value="Unassembled WGS sequence"/>
</dbReference>
<dbReference type="InterPro" id="IPR036291">
    <property type="entry name" value="NAD(P)-bd_dom_sf"/>
</dbReference>
<keyword evidence="2" id="KW-0597">Phosphoprotein</keyword>
<evidence type="ECO:0000313" key="4">
    <source>
        <dbReference type="EMBL" id="KAJ5541019.1"/>
    </source>
</evidence>
<dbReference type="Gene3D" id="1.10.1200.10">
    <property type="entry name" value="ACP-like"/>
    <property type="match status" value="1"/>
</dbReference>
<dbReference type="PANTHER" id="PTHR44845">
    <property type="entry name" value="CARRIER DOMAIN-CONTAINING PROTEIN"/>
    <property type="match status" value="1"/>
</dbReference>
<dbReference type="InterPro" id="IPR045851">
    <property type="entry name" value="AMP-bd_C_sf"/>
</dbReference>
<organism evidence="4 5">
    <name type="scientific">Penicillium frequentans</name>
    <dbReference type="NCBI Taxonomy" id="3151616"/>
    <lineage>
        <taxon>Eukaryota</taxon>
        <taxon>Fungi</taxon>
        <taxon>Dikarya</taxon>
        <taxon>Ascomycota</taxon>
        <taxon>Pezizomycotina</taxon>
        <taxon>Eurotiomycetes</taxon>
        <taxon>Eurotiomycetidae</taxon>
        <taxon>Eurotiales</taxon>
        <taxon>Aspergillaceae</taxon>
        <taxon>Penicillium</taxon>
    </lineage>
</organism>